<dbReference type="Proteomes" id="UP001178461">
    <property type="component" value="Chromosome 6"/>
</dbReference>
<feature type="region of interest" description="Disordered" evidence="1">
    <location>
        <begin position="1"/>
        <end position="51"/>
    </location>
</feature>
<name>A0AA35KGG2_9SAUR</name>
<dbReference type="AlphaFoldDB" id="A0AA35KGG2"/>
<accession>A0AA35KGG2</accession>
<feature type="region of interest" description="Disordered" evidence="1">
    <location>
        <begin position="122"/>
        <end position="169"/>
    </location>
</feature>
<reference evidence="2" key="1">
    <citation type="submission" date="2022-12" db="EMBL/GenBank/DDBJ databases">
        <authorList>
            <person name="Alioto T."/>
            <person name="Alioto T."/>
            <person name="Gomez Garrido J."/>
        </authorList>
    </citation>
    <scope>NUCLEOTIDE SEQUENCE</scope>
</reference>
<sequence>MQHQTPADELLQKGGHDHMPSAPSQKSRKQPEPFLKRQGSRRPCARSPGDGARLCGASRLHCLARSHRPPRLAVLGICSSPLSLASSPPKKRPVPGAAAWILMPDARGLADRPEELSWNYHRRRRRRRRKGGKGKGIVEEREEREGGAQGKDDRLETAATDQEIAGQRPGDWWHSMTFFLSPELSTQ</sequence>
<feature type="compositionally biased region" description="Basic residues" evidence="1">
    <location>
        <begin position="122"/>
        <end position="133"/>
    </location>
</feature>
<evidence type="ECO:0000256" key="1">
    <source>
        <dbReference type="SAM" id="MobiDB-lite"/>
    </source>
</evidence>
<feature type="compositionally biased region" description="Basic and acidic residues" evidence="1">
    <location>
        <begin position="136"/>
        <end position="156"/>
    </location>
</feature>
<dbReference type="EMBL" id="OX395131">
    <property type="protein sequence ID" value="CAI5777675.1"/>
    <property type="molecule type" value="Genomic_DNA"/>
</dbReference>
<evidence type="ECO:0000313" key="3">
    <source>
        <dbReference type="Proteomes" id="UP001178461"/>
    </source>
</evidence>
<evidence type="ECO:0000313" key="2">
    <source>
        <dbReference type="EMBL" id="CAI5777675.1"/>
    </source>
</evidence>
<protein>
    <submittedName>
        <fullName evidence="2">Uncharacterized protein</fullName>
    </submittedName>
</protein>
<organism evidence="2 3">
    <name type="scientific">Podarcis lilfordi</name>
    <name type="common">Lilford's wall lizard</name>
    <dbReference type="NCBI Taxonomy" id="74358"/>
    <lineage>
        <taxon>Eukaryota</taxon>
        <taxon>Metazoa</taxon>
        <taxon>Chordata</taxon>
        <taxon>Craniata</taxon>
        <taxon>Vertebrata</taxon>
        <taxon>Euteleostomi</taxon>
        <taxon>Lepidosauria</taxon>
        <taxon>Squamata</taxon>
        <taxon>Bifurcata</taxon>
        <taxon>Unidentata</taxon>
        <taxon>Episquamata</taxon>
        <taxon>Laterata</taxon>
        <taxon>Lacertibaenia</taxon>
        <taxon>Lacertidae</taxon>
        <taxon>Podarcis</taxon>
    </lineage>
</organism>
<proteinExistence type="predicted"/>
<keyword evidence="3" id="KW-1185">Reference proteome</keyword>
<feature type="compositionally biased region" description="Basic and acidic residues" evidence="1">
    <location>
        <begin position="10"/>
        <end position="19"/>
    </location>
</feature>
<gene>
    <name evidence="2" type="ORF">PODLI_1B022973</name>
</gene>